<protein>
    <submittedName>
        <fullName evidence="2">Bacterial trigger factor protein (TF)</fullName>
    </submittedName>
</protein>
<evidence type="ECO:0000313" key="3">
    <source>
        <dbReference type="Proteomes" id="UP001055439"/>
    </source>
</evidence>
<dbReference type="GO" id="GO:0003755">
    <property type="term" value="F:peptidyl-prolyl cis-trans isomerase activity"/>
    <property type="evidence" value="ECO:0007669"/>
    <property type="project" value="TreeGrafter"/>
</dbReference>
<dbReference type="Pfam" id="PF05697">
    <property type="entry name" value="Trigger_N"/>
    <property type="match status" value="1"/>
</dbReference>
<dbReference type="EMBL" id="CP097503">
    <property type="protein sequence ID" value="URD77413.1"/>
    <property type="molecule type" value="Genomic_DNA"/>
</dbReference>
<dbReference type="PANTHER" id="PTHR30560:SF4">
    <property type="entry name" value="OS01G0894700 PROTEIN"/>
    <property type="match status" value="1"/>
</dbReference>
<reference evidence="2" key="1">
    <citation type="submission" date="2022-05" db="EMBL/GenBank/DDBJ databases">
        <title>The Musa troglodytarum L. genome provides insights into the mechanism of non-climacteric behaviour and enrichment of carotenoids.</title>
        <authorList>
            <person name="Wang J."/>
        </authorList>
    </citation>
    <scope>NUCLEOTIDE SEQUENCE</scope>
    <source>
        <tissue evidence="2">Leaf</tissue>
    </source>
</reference>
<evidence type="ECO:0000313" key="2">
    <source>
        <dbReference type="EMBL" id="URD77413.1"/>
    </source>
</evidence>
<dbReference type="AlphaFoldDB" id="A0A9E7JDS6"/>
<dbReference type="PANTHER" id="PTHR30560">
    <property type="entry name" value="TRIGGER FACTOR CHAPERONE AND PEPTIDYL-PROLYL CIS/TRANS ISOMERASE"/>
    <property type="match status" value="1"/>
</dbReference>
<dbReference type="GO" id="GO:0051083">
    <property type="term" value="P:'de novo' cotranslational protein folding"/>
    <property type="evidence" value="ECO:0007669"/>
    <property type="project" value="TreeGrafter"/>
</dbReference>
<accession>A0A9E7JDS6</accession>
<gene>
    <name evidence="2" type="ORF">MUK42_05745</name>
</gene>
<dbReference type="Proteomes" id="UP001055439">
    <property type="component" value="Chromosome 10"/>
</dbReference>
<keyword evidence="3" id="KW-1185">Reference proteome</keyword>
<proteinExistence type="predicted"/>
<evidence type="ECO:0000259" key="1">
    <source>
        <dbReference type="Pfam" id="PF05697"/>
    </source>
</evidence>
<name>A0A9E7JDS6_9LILI</name>
<dbReference type="OrthoDB" id="1918792at2759"/>
<dbReference type="InterPro" id="IPR036611">
    <property type="entry name" value="Trigger_fac_ribosome-bd_sf"/>
</dbReference>
<dbReference type="InterPro" id="IPR008881">
    <property type="entry name" value="Trigger_fac_ribosome-bd_bac"/>
</dbReference>
<dbReference type="Gene3D" id="3.30.70.1050">
    <property type="entry name" value="Trigger factor ribosome-binding domain"/>
    <property type="match status" value="1"/>
</dbReference>
<organism evidence="2 3">
    <name type="scientific">Musa troglodytarum</name>
    <name type="common">fe'i banana</name>
    <dbReference type="NCBI Taxonomy" id="320322"/>
    <lineage>
        <taxon>Eukaryota</taxon>
        <taxon>Viridiplantae</taxon>
        <taxon>Streptophyta</taxon>
        <taxon>Embryophyta</taxon>
        <taxon>Tracheophyta</taxon>
        <taxon>Spermatophyta</taxon>
        <taxon>Magnoliopsida</taxon>
        <taxon>Liliopsida</taxon>
        <taxon>Zingiberales</taxon>
        <taxon>Musaceae</taxon>
        <taxon>Musa</taxon>
    </lineage>
</organism>
<feature type="domain" description="Trigger factor ribosome-binding bacterial" evidence="1">
    <location>
        <begin position="93"/>
        <end position="159"/>
    </location>
</feature>
<dbReference type="GO" id="GO:0043022">
    <property type="term" value="F:ribosome binding"/>
    <property type="evidence" value="ECO:0007669"/>
    <property type="project" value="TreeGrafter"/>
</dbReference>
<dbReference type="InterPro" id="IPR005215">
    <property type="entry name" value="Trig_fac"/>
</dbReference>
<dbReference type="GO" id="GO:0044183">
    <property type="term" value="F:protein folding chaperone"/>
    <property type="evidence" value="ECO:0007669"/>
    <property type="project" value="TreeGrafter"/>
</dbReference>
<sequence>MALMMMTAVGPKLPLQRNKSRISRVMVPISLKATLSRTTERANACNVWEGQSLTFLHQRGLRHSPWSTFAVGPGLEASISDPSKNDIRLDNVKIVIESRDNDKITVRVDLTGEETQKAFDIVLTNLARTAPPIPGFRRMKGGLFVPKSFLLQMLGRDRENLKVKSQFKTIQTAEELEAAFTPGSEFGFNAVILPLTQEKEAVSEFASTRAAINTLRWFIWSYLPQYKAPPMSCMASAAVGSDGIAPFLVVVIAPQAFANLSSSLNFFSSCNKSQNPSPHASHYRYMNQSTVSHVVYLQSRLVFDDLPQQCADECVACSGRVDLFDGVGLDAAMEILDPRKPAKCVYLGVVLASLLPEGDEEELQTRAPESHGDFVFHRLRAGEELQLDVAHLDDVGLIPDAQDLLPGLRRRRPQRQPEVGVVGEQGSCFLCRPHGLQMSGSTWLRDQAYRSVVKDRGV</sequence>
<dbReference type="GO" id="GO:0015031">
    <property type="term" value="P:protein transport"/>
    <property type="evidence" value="ECO:0007669"/>
    <property type="project" value="InterPro"/>
</dbReference>
<dbReference type="GO" id="GO:0043335">
    <property type="term" value="P:protein unfolding"/>
    <property type="evidence" value="ECO:0007669"/>
    <property type="project" value="TreeGrafter"/>
</dbReference>
<dbReference type="SUPFAM" id="SSF102735">
    <property type="entry name" value="Trigger factor ribosome-binding domain"/>
    <property type="match status" value="1"/>
</dbReference>